<comment type="similarity">
    <text evidence="1">Belongs to the short-chain dehydrogenases/reductases (SDR) family.</text>
</comment>
<dbReference type="GO" id="GO:0016491">
    <property type="term" value="F:oxidoreductase activity"/>
    <property type="evidence" value="ECO:0007669"/>
    <property type="project" value="UniProtKB-KW"/>
</dbReference>
<keyword evidence="4" id="KW-1185">Reference proteome</keyword>
<dbReference type="SUPFAM" id="SSF51735">
    <property type="entry name" value="NAD(P)-binding Rossmann-fold domains"/>
    <property type="match status" value="1"/>
</dbReference>
<name>A0AA39U0F2_9PEZI</name>
<evidence type="ECO:0000313" key="4">
    <source>
        <dbReference type="Proteomes" id="UP001174934"/>
    </source>
</evidence>
<evidence type="ECO:0000256" key="1">
    <source>
        <dbReference type="ARBA" id="ARBA00006484"/>
    </source>
</evidence>
<dbReference type="PRINTS" id="PR00081">
    <property type="entry name" value="GDHRDH"/>
</dbReference>
<dbReference type="EMBL" id="JAULSR010000012">
    <property type="protein sequence ID" value="KAK0609738.1"/>
    <property type="molecule type" value="Genomic_DNA"/>
</dbReference>
<reference evidence="3" key="1">
    <citation type="submission" date="2023-06" db="EMBL/GenBank/DDBJ databases">
        <title>Genome-scale phylogeny and comparative genomics of the fungal order Sordariales.</title>
        <authorList>
            <consortium name="Lawrence Berkeley National Laboratory"/>
            <person name="Hensen N."/>
            <person name="Bonometti L."/>
            <person name="Westerberg I."/>
            <person name="Brannstrom I.O."/>
            <person name="Guillou S."/>
            <person name="Cros-Aarteil S."/>
            <person name="Calhoun S."/>
            <person name="Haridas S."/>
            <person name="Kuo A."/>
            <person name="Mondo S."/>
            <person name="Pangilinan J."/>
            <person name="Riley R."/>
            <person name="LaButti K."/>
            <person name="Andreopoulos B."/>
            <person name="Lipzen A."/>
            <person name="Chen C."/>
            <person name="Yanf M."/>
            <person name="Daum C."/>
            <person name="Ng V."/>
            <person name="Clum A."/>
            <person name="Steindorff A."/>
            <person name="Ohm R."/>
            <person name="Martin F."/>
            <person name="Silar P."/>
            <person name="Natvig D."/>
            <person name="Lalanne C."/>
            <person name="Gautier V."/>
            <person name="Ament-velasquez S.L."/>
            <person name="Kruys A."/>
            <person name="Hutchinson M.I."/>
            <person name="Powell A.J."/>
            <person name="Barry K."/>
            <person name="Miller A.N."/>
            <person name="Grigoriev I.V."/>
            <person name="Debuchy R."/>
            <person name="Gladieux P."/>
            <person name="Thoren M.H."/>
            <person name="Johannesson H."/>
        </authorList>
    </citation>
    <scope>NUCLEOTIDE SEQUENCE</scope>
    <source>
        <strain evidence="3">SMH3391-2</strain>
    </source>
</reference>
<dbReference type="Proteomes" id="UP001174934">
    <property type="component" value="Unassembled WGS sequence"/>
</dbReference>
<proteinExistence type="inferred from homology"/>
<gene>
    <name evidence="3" type="ORF">B0T17DRAFT_621531</name>
</gene>
<evidence type="ECO:0000256" key="2">
    <source>
        <dbReference type="ARBA" id="ARBA00023002"/>
    </source>
</evidence>
<dbReference type="Gene3D" id="3.40.50.720">
    <property type="entry name" value="NAD(P)-binding Rossmann-like Domain"/>
    <property type="match status" value="1"/>
</dbReference>
<protein>
    <submittedName>
        <fullName evidence="3">Uncharacterized protein</fullName>
    </submittedName>
</protein>
<sequence length="226" mass="24942">MTLISHEPFQLAGRYADRNRWEVLNGPGDSRVTGLEIIKDEGIEGKWSGKAVLITGISAGIGIKTFEAMAATGATVFGTARSLQKAKDALGTLLDNPRCHQSGGKLNVVINNAAVMNTPDEKTKDGFELQFQTTNHLSHFLLFYLLKDLLLASATPEFHSRVVTVASAAHRYSPCRLDNINFDGEYNGWMAYGSSKTANVYFDNQVERLYGPQKLWEKSKQWAGVE</sequence>
<dbReference type="AlphaFoldDB" id="A0AA39U0F2"/>
<dbReference type="PANTHER" id="PTHR24320:SF272">
    <property type="entry name" value="NAD(P)-BINDING ROSSMANN-FOLD SUPERFAMILY PROTEIN"/>
    <property type="match status" value="1"/>
</dbReference>
<dbReference type="PANTHER" id="PTHR24320">
    <property type="entry name" value="RETINOL DEHYDROGENASE"/>
    <property type="match status" value="1"/>
</dbReference>
<organism evidence="3 4">
    <name type="scientific">Bombardia bombarda</name>
    <dbReference type="NCBI Taxonomy" id="252184"/>
    <lineage>
        <taxon>Eukaryota</taxon>
        <taxon>Fungi</taxon>
        <taxon>Dikarya</taxon>
        <taxon>Ascomycota</taxon>
        <taxon>Pezizomycotina</taxon>
        <taxon>Sordariomycetes</taxon>
        <taxon>Sordariomycetidae</taxon>
        <taxon>Sordariales</taxon>
        <taxon>Lasiosphaeriaceae</taxon>
        <taxon>Bombardia</taxon>
    </lineage>
</organism>
<dbReference type="InterPro" id="IPR036291">
    <property type="entry name" value="NAD(P)-bd_dom_sf"/>
</dbReference>
<evidence type="ECO:0000313" key="3">
    <source>
        <dbReference type="EMBL" id="KAK0609738.1"/>
    </source>
</evidence>
<dbReference type="InterPro" id="IPR002347">
    <property type="entry name" value="SDR_fam"/>
</dbReference>
<comment type="caution">
    <text evidence="3">The sequence shown here is derived from an EMBL/GenBank/DDBJ whole genome shotgun (WGS) entry which is preliminary data.</text>
</comment>
<accession>A0AA39U0F2</accession>
<keyword evidence="2" id="KW-0560">Oxidoreductase</keyword>